<feature type="transmembrane region" description="Helical" evidence="5">
    <location>
        <begin position="36"/>
        <end position="53"/>
    </location>
</feature>
<evidence type="ECO:0000256" key="1">
    <source>
        <dbReference type="ARBA" id="ARBA00004141"/>
    </source>
</evidence>
<dbReference type="EMBL" id="MLJW01000076">
    <property type="protein sequence ID" value="OIR02218.1"/>
    <property type="molecule type" value="Genomic_DNA"/>
</dbReference>
<accession>A0A1J5S2B6</accession>
<keyword evidence="3 5" id="KW-1133">Transmembrane helix</keyword>
<evidence type="ECO:0000256" key="3">
    <source>
        <dbReference type="ARBA" id="ARBA00022989"/>
    </source>
</evidence>
<dbReference type="GO" id="GO:0016020">
    <property type="term" value="C:membrane"/>
    <property type="evidence" value="ECO:0007669"/>
    <property type="project" value="UniProtKB-SubCell"/>
</dbReference>
<evidence type="ECO:0000256" key="5">
    <source>
        <dbReference type="SAM" id="Phobius"/>
    </source>
</evidence>
<protein>
    <submittedName>
        <fullName evidence="6">PQ loop repeat protein</fullName>
    </submittedName>
</protein>
<evidence type="ECO:0000256" key="2">
    <source>
        <dbReference type="ARBA" id="ARBA00022692"/>
    </source>
</evidence>
<name>A0A1J5S2B6_9ZZZZ</name>
<dbReference type="InterPro" id="IPR047662">
    <property type="entry name" value="SemiSWEET"/>
</dbReference>
<proteinExistence type="predicted"/>
<gene>
    <name evidence="6" type="ORF">GALL_155900</name>
</gene>
<feature type="transmembrane region" description="Helical" evidence="5">
    <location>
        <begin position="59"/>
        <end position="79"/>
    </location>
</feature>
<dbReference type="AlphaFoldDB" id="A0A1J5S2B6"/>
<evidence type="ECO:0000256" key="4">
    <source>
        <dbReference type="ARBA" id="ARBA00023136"/>
    </source>
</evidence>
<keyword evidence="4 5" id="KW-0472">Membrane</keyword>
<comment type="caution">
    <text evidence="6">The sequence shown here is derived from an EMBL/GenBank/DDBJ whole genome shotgun (WGS) entry which is preliminary data.</text>
</comment>
<evidence type="ECO:0000313" key="6">
    <source>
        <dbReference type="EMBL" id="OIR02218.1"/>
    </source>
</evidence>
<dbReference type="InterPro" id="IPR006603">
    <property type="entry name" value="PQ-loop_rpt"/>
</dbReference>
<dbReference type="Pfam" id="PF04193">
    <property type="entry name" value="PQ-loop"/>
    <property type="match status" value="1"/>
</dbReference>
<dbReference type="NCBIfam" id="NF037968">
    <property type="entry name" value="SemiSWEET_2"/>
    <property type="match status" value="1"/>
</dbReference>
<dbReference type="Gene3D" id="1.20.1280.290">
    <property type="match status" value="1"/>
</dbReference>
<comment type="subcellular location">
    <subcellularLocation>
        <location evidence="1">Membrane</location>
        <topology evidence="1">Multi-pass membrane protein</topology>
    </subcellularLocation>
</comment>
<keyword evidence="2 5" id="KW-0812">Transmembrane</keyword>
<sequence>MHFQDWMGGIAATLTTGSFIPQVWRVWQTRHTKDISLLMYTFFTAGVALWLAYGVLLGAWPIIIANSITLLLAGTVLILKLRFG</sequence>
<organism evidence="6">
    <name type="scientific">mine drainage metagenome</name>
    <dbReference type="NCBI Taxonomy" id="410659"/>
    <lineage>
        <taxon>unclassified sequences</taxon>
        <taxon>metagenomes</taxon>
        <taxon>ecological metagenomes</taxon>
    </lineage>
</organism>
<reference evidence="6" key="1">
    <citation type="submission" date="2016-10" db="EMBL/GenBank/DDBJ databases">
        <title>Sequence of Gallionella enrichment culture.</title>
        <authorList>
            <person name="Poehlein A."/>
            <person name="Muehling M."/>
            <person name="Daniel R."/>
        </authorList>
    </citation>
    <scope>NUCLEOTIDE SEQUENCE</scope>
</reference>
<dbReference type="GO" id="GO:0051119">
    <property type="term" value="F:sugar transmembrane transporter activity"/>
    <property type="evidence" value="ECO:0007669"/>
    <property type="project" value="InterPro"/>
</dbReference>